<gene>
    <name evidence="7" type="ORF">AK812_SmicGene248</name>
</gene>
<feature type="transmembrane region" description="Helical" evidence="6">
    <location>
        <begin position="834"/>
        <end position="861"/>
    </location>
</feature>
<keyword evidence="4 6" id="KW-0472">Membrane</keyword>
<feature type="transmembrane region" description="Helical" evidence="6">
    <location>
        <begin position="591"/>
        <end position="613"/>
    </location>
</feature>
<feature type="compositionally biased region" description="Polar residues" evidence="5">
    <location>
        <begin position="1"/>
        <end position="17"/>
    </location>
</feature>
<feature type="transmembrane region" description="Helical" evidence="6">
    <location>
        <begin position="85"/>
        <end position="106"/>
    </location>
</feature>
<feature type="transmembrane region" description="Helical" evidence="6">
    <location>
        <begin position="867"/>
        <end position="886"/>
    </location>
</feature>
<evidence type="ECO:0000256" key="5">
    <source>
        <dbReference type="SAM" id="MobiDB-lite"/>
    </source>
</evidence>
<dbReference type="InterPro" id="IPR011701">
    <property type="entry name" value="MFS"/>
</dbReference>
<organism evidence="7 8">
    <name type="scientific">Symbiodinium microadriaticum</name>
    <name type="common">Dinoflagellate</name>
    <name type="synonym">Zooxanthella microadriatica</name>
    <dbReference type="NCBI Taxonomy" id="2951"/>
    <lineage>
        <taxon>Eukaryota</taxon>
        <taxon>Sar</taxon>
        <taxon>Alveolata</taxon>
        <taxon>Dinophyceae</taxon>
        <taxon>Suessiales</taxon>
        <taxon>Symbiodiniaceae</taxon>
        <taxon>Symbiodinium</taxon>
    </lineage>
</organism>
<dbReference type="OrthoDB" id="406840at2759"/>
<proteinExistence type="predicted"/>
<dbReference type="PANTHER" id="PTHR23507:SF1">
    <property type="entry name" value="FI18259P1-RELATED"/>
    <property type="match status" value="1"/>
</dbReference>
<dbReference type="Gene3D" id="1.20.1250.20">
    <property type="entry name" value="MFS general substrate transporter like domains"/>
    <property type="match status" value="1"/>
</dbReference>
<evidence type="ECO:0000256" key="4">
    <source>
        <dbReference type="ARBA" id="ARBA00023136"/>
    </source>
</evidence>
<feature type="transmembrane region" description="Helical" evidence="6">
    <location>
        <begin position="560"/>
        <end position="579"/>
    </location>
</feature>
<evidence type="ECO:0000256" key="2">
    <source>
        <dbReference type="ARBA" id="ARBA00022692"/>
    </source>
</evidence>
<feature type="transmembrane region" description="Helical" evidence="6">
    <location>
        <begin position="907"/>
        <end position="927"/>
    </location>
</feature>
<protein>
    <submittedName>
        <fullName evidence="7">Uncharacterized protein</fullName>
    </submittedName>
</protein>
<feature type="region of interest" description="Disordered" evidence="5">
    <location>
        <begin position="1"/>
        <end position="20"/>
    </location>
</feature>
<feature type="transmembrane region" description="Helical" evidence="6">
    <location>
        <begin position="773"/>
        <end position="790"/>
    </location>
</feature>
<feature type="transmembrane region" description="Helical" evidence="6">
    <location>
        <begin position="665"/>
        <end position="683"/>
    </location>
</feature>
<reference evidence="7 8" key="1">
    <citation type="submission" date="2016-02" db="EMBL/GenBank/DDBJ databases">
        <title>Genome analysis of coral dinoflagellate symbionts highlights evolutionary adaptations to a symbiotic lifestyle.</title>
        <authorList>
            <person name="Aranda M."/>
            <person name="Li Y."/>
            <person name="Liew Y.J."/>
            <person name="Baumgarten S."/>
            <person name="Simakov O."/>
            <person name="Wilson M."/>
            <person name="Piel J."/>
            <person name="Ashoor H."/>
            <person name="Bougouffa S."/>
            <person name="Bajic V.B."/>
            <person name="Ryu T."/>
            <person name="Ravasi T."/>
            <person name="Bayer T."/>
            <person name="Micklem G."/>
            <person name="Kim H."/>
            <person name="Bhak J."/>
            <person name="Lajeunesse T.C."/>
            <person name="Voolstra C.R."/>
        </authorList>
    </citation>
    <scope>NUCLEOTIDE SEQUENCE [LARGE SCALE GENOMIC DNA]</scope>
    <source>
        <strain evidence="7 8">CCMP2467</strain>
    </source>
</reference>
<evidence type="ECO:0000256" key="1">
    <source>
        <dbReference type="ARBA" id="ARBA00004141"/>
    </source>
</evidence>
<name>A0A1Q9F728_SYMMI</name>
<dbReference type="Gene3D" id="3.60.10.10">
    <property type="entry name" value="Endonuclease/exonuclease/phosphatase"/>
    <property type="match status" value="1"/>
</dbReference>
<feature type="transmembrane region" description="Helical" evidence="6">
    <location>
        <begin position="939"/>
        <end position="960"/>
    </location>
</feature>
<keyword evidence="3 6" id="KW-1133">Transmembrane helix</keyword>
<evidence type="ECO:0000313" key="7">
    <source>
        <dbReference type="EMBL" id="OLQ15490.1"/>
    </source>
</evidence>
<dbReference type="CDD" id="cd06174">
    <property type="entry name" value="MFS"/>
    <property type="match status" value="1"/>
</dbReference>
<comment type="caution">
    <text evidence="7">The sequence shown here is derived from an EMBL/GenBank/DDBJ whole genome shotgun (WGS) entry which is preliminary data.</text>
</comment>
<dbReference type="SUPFAM" id="SSF56219">
    <property type="entry name" value="DNase I-like"/>
    <property type="match status" value="1"/>
</dbReference>
<dbReference type="EMBL" id="LSRX01000002">
    <property type="protein sequence ID" value="OLQ15490.1"/>
    <property type="molecule type" value="Genomic_DNA"/>
</dbReference>
<dbReference type="Proteomes" id="UP000186817">
    <property type="component" value="Unassembled WGS sequence"/>
</dbReference>
<dbReference type="InterPro" id="IPR036259">
    <property type="entry name" value="MFS_trans_sf"/>
</dbReference>
<dbReference type="SUPFAM" id="SSF103473">
    <property type="entry name" value="MFS general substrate transporter"/>
    <property type="match status" value="1"/>
</dbReference>
<dbReference type="Pfam" id="PF07690">
    <property type="entry name" value="MFS_1"/>
    <property type="match status" value="1"/>
</dbReference>
<feature type="transmembrane region" description="Helical" evidence="6">
    <location>
        <begin position="796"/>
        <end position="822"/>
    </location>
</feature>
<evidence type="ECO:0000256" key="3">
    <source>
        <dbReference type="ARBA" id="ARBA00022989"/>
    </source>
</evidence>
<keyword evidence="2 6" id="KW-0812">Transmembrane</keyword>
<feature type="transmembrane region" description="Helical" evidence="6">
    <location>
        <begin position="689"/>
        <end position="711"/>
    </location>
</feature>
<evidence type="ECO:0000313" key="8">
    <source>
        <dbReference type="Proteomes" id="UP000186817"/>
    </source>
</evidence>
<dbReference type="GO" id="GO:0022857">
    <property type="term" value="F:transmembrane transporter activity"/>
    <property type="evidence" value="ECO:0007669"/>
    <property type="project" value="InterPro"/>
</dbReference>
<dbReference type="PANTHER" id="PTHR23507">
    <property type="entry name" value="ZGC:174356"/>
    <property type="match status" value="1"/>
</dbReference>
<feature type="compositionally biased region" description="Polar residues" evidence="5">
    <location>
        <begin position="718"/>
        <end position="746"/>
    </location>
</feature>
<dbReference type="GO" id="GO:0016020">
    <property type="term" value="C:membrane"/>
    <property type="evidence" value="ECO:0007669"/>
    <property type="project" value="UniProtKB-SubCell"/>
</dbReference>
<accession>A0A1Q9F728</accession>
<feature type="transmembrane region" description="Helical" evidence="6">
    <location>
        <begin position="625"/>
        <end position="645"/>
    </location>
</feature>
<evidence type="ECO:0000256" key="6">
    <source>
        <dbReference type="SAM" id="Phobius"/>
    </source>
</evidence>
<feature type="transmembrane region" description="Helical" evidence="6">
    <location>
        <begin position="481"/>
        <end position="499"/>
    </location>
</feature>
<sequence>MVSTETITEGTEENSVGTDEEPAHELCDLWVRLVTRWRTIPRALAACDLSHLQQFGELGGGWAMRSAKSKTRTRTTSKMAPMIRWAGYVSVLIGGFFLGAILPLVVPQRQRRLQEAQPETLDAAVWQAPAADAREITRWKLSRQWQVNRLPFQCDPLERVYVISARGEEGRERRKTLKKELETAGIAKNVSYWPSVDPRTDPKLAQELGKESCPCDESMARALTHRQIYEKVIDEQLTCATIFEDTVSFAPDFQKRLSTVKESVPAFDVLQLGYCGDTPPKDDRKIPKVKYGLPGNAKCFHSYVVSLPGALFLAKANRPLKAAPGDMIDYLKDHFHVRPYVSRTDKSTWNRQISLPGSFWYPVRLGSDLAALWRQAFGPTRDVPTRFLGSLVSTCEALPRSQLLQAFAFCAPRVTFREWSNAVLLAYERLADLALTLRSGGKRFPRPDQDIVMKPSPDTASESAAPLLRAPMARLRSNHHFLAVVCVGFCYIFLNKALFYDLENAFLMSIVYCDDPTPPCPPGSVQLEDACVAEPPSSPKWSFSKHCSVRKYVLNAAKSAMSMISTADGVGSVVAVVFLGPLLDWHGRKTFILLAIAGSMVRPVMQFVSSLLIGHTLTQDAINAAGATISAMLSVFPAAIAAMVADLSENQIQMRNHAMSVLSQALFLAGALGFVGGFGILHQNLENYSWYWLLSAGLNVVLFVATLCLVAETKHLANSPSQGADSETESEASTNQEPSTSVTSADSQEKAQTGRGALRDLLRFLRDVRHDSVLLQILILNFILKAVWSMEHLARFMLITYLDYSQAAASLVGFVSTICGVAGSRLSTLLLPRLGVWTTLFLALCMGIVGSALEGVAVLIAENEMSLLPSLVFWTGKVILGICLGIRTPLLDTLASVRVEKDQQGRLFSIMQLMELAGHTIGMSLLYPRLYNSTWSGWMAPLSSFVGMGFYVFCSCWVLCLRCQQQHASGTPGKCIGKETSEKCCSEVGAEEYLSVVEFSMILNPQLFWGKDRKRLVAGARFGEAETHGTVHPKIRRVLWRADDCELPSPALLLRGSDFAEALSMQEIPSTDALQWLDAVRASGERSKCGLDFDLLSRRIIDQKDRLDSCGSPETVASRSTSTGKALMMLDARGNERLFLQLRFGAAPFALASLHLPHDQREDAFDVWTSTIEHVTQALGNVPVGHSVMVGGDFNQPLHTAQDTFSPMAQLRLLIARFRLRISEDVGSTWHARGLEAPLDFLLFRHEGMLGSARKREDLRLALPSDHDLVLTHFQAAPRARNRNRIRRDRCGRWCLQTEQWDSALAQLPDDPSEADLSAAFWTCSFRPKFPRYRDSELVRDLIRRRKISVNIDERSALAQEIACRRAEDKVAGSYIQARGGQDAATKVRTALQGAKTGTAAGSDGVTYEALLTFAAGQFACRKGSQAIDGAAAASLLLQIGSEIGLNLRLRYNTFDRQVVGMVHLPHLRPFFALQSDELHQYLEELPALDQCLAARELQAQIRACRNTWPEYWFLPALARFIDSHLDILYEIPLWPYQEPAESFWDSNFSEVGDRLKQEVSELISRFEMTCEFIAWNELGVHLSPWSLILIQDILSFCTECPYFTLLVNKYLQHDVVIPIMEPFVFDARRTLHAGRQLTIEEALNPPVAQTNLHDVIEILDSQD</sequence>
<keyword evidence="8" id="KW-1185">Reference proteome</keyword>
<comment type="subcellular location">
    <subcellularLocation>
        <location evidence="1">Membrane</location>
        <topology evidence="1">Multi-pass membrane protein</topology>
    </subcellularLocation>
</comment>
<feature type="region of interest" description="Disordered" evidence="5">
    <location>
        <begin position="718"/>
        <end position="752"/>
    </location>
</feature>
<dbReference type="InterPro" id="IPR036691">
    <property type="entry name" value="Endo/exonu/phosph_ase_sf"/>
</dbReference>